<dbReference type="InterPro" id="IPR036942">
    <property type="entry name" value="Beta-barrel_TonB_sf"/>
</dbReference>
<dbReference type="SUPFAM" id="SSF56935">
    <property type="entry name" value="Porins"/>
    <property type="match status" value="1"/>
</dbReference>
<dbReference type="PROSITE" id="PS52016">
    <property type="entry name" value="TONB_DEPENDENT_REC_3"/>
    <property type="match status" value="1"/>
</dbReference>
<dbReference type="Pfam" id="PF00593">
    <property type="entry name" value="TonB_dep_Rec_b-barrel"/>
    <property type="match status" value="1"/>
</dbReference>
<evidence type="ECO:0000256" key="4">
    <source>
        <dbReference type="ARBA" id="ARBA00022496"/>
    </source>
</evidence>
<keyword evidence="10 11" id="KW-0998">Cell outer membrane</keyword>
<keyword evidence="2 11" id="KW-0813">Transport</keyword>
<comment type="subcellular location">
    <subcellularLocation>
        <location evidence="1 11">Cell outer membrane</location>
        <topology evidence="1 11">Multi-pass membrane protein</topology>
    </subcellularLocation>
</comment>
<keyword evidence="9 11" id="KW-0472">Membrane</keyword>
<evidence type="ECO:0000256" key="8">
    <source>
        <dbReference type="ARBA" id="ARBA00023077"/>
    </source>
</evidence>
<keyword evidence="7" id="KW-0406">Ion transport</keyword>
<feature type="domain" description="TonB-dependent receptor plug" evidence="15">
    <location>
        <begin position="46"/>
        <end position="154"/>
    </location>
</feature>
<dbReference type="STRING" id="89524.SAMN05444370_11732"/>
<dbReference type="Proteomes" id="UP000198703">
    <property type="component" value="Unassembled WGS sequence"/>
</dbReference>
<feature type="domain" description="TonB-dependent receptor-like beta-barrel" evidence="14">
    <location>
        <begin position="246"/>
        <end position="679"/>
    </location>
</feature>
<dbReference type="GO" id="GO:0006826">
    <property type="term" value="P:iron ion transport"/>
    <property type="evidence" value="ECO:0007669"/>
    <property type="project" value="UniProtKB-KW"/>
</dbReference>
<evidence type="ECO:0000256" key="5">
    <source>
        <dbReference type="ARBA" id="ARBA00022692"/>
    </source>
</evidence>
<evidence type="ECO:0000256" key="10">
    <source>
        <dbReference type="ARBA" id="ARBA00023237"/>
    </source>
</evidence>
<evidence type="ECO:0000256" key="1">
    <source>
        <dbReference type="ARBA" id="ARBA00004571"/>
    </source>
</evidence>
<organism evidence="16 17">
    <name type="scientific">Rubrimonas cliftonensis</name>
    <dbReference type="NCBI Taxonomy" id="89524"/>
    <lineage>
        <taxon>Bacteria</taxon>
        <taxon>Pseudomonadati</taxon>
        <taxon>Pseudomonadota</taxon>
        <taxon>Alphaproteobacteria</taxon>
        <taxon>Rhodobacterales</taxon>
        <taxon>Paracoccaceae</taxon>
        <taxon>Rubrimonas</taxon>
    </lineage>
</organism>
<keyword evidence="6" id="KW-0408">Iron</keyword>
<evidence type="ECO:0000256" key="9">
    <source>
        <dbReference type="ARBA" id="ARBA00023136"/>
    </source>
</evidence>
<dbReference type="InterPro" id="IPR012910">
    <property type="entry name" value="Plug_dom"/>
</dbReference>
<dbReference type="InterPro" id="IPR000531">
    <property type="entry name" value="Beta-barrel_TonB"/>
</dbReference>
<dbReference type="Gene3D" id="2.40.170.20">
    <property type="entry name" value="TonB-dependent receptor, beta-barrel domain"/>
    <property type="match status" value="1"/>
</dbReference>
<comment type="similarity">
    <text evidence="11 12">Belongs to the TonB-dependent receptor family.</text>
</comment>
<evidence type="ECO:0000259" key="14">
    <source>
        <dbReference type="Pfam" id="PF00593"/>
    </source>
</evidence>
<evidence type="ECO:0000259" key="15">
    <source>
        <dbReference type="Pfam" id="PF07715"/>
    </source>
</evidence>
<dbReference type="PANTHER" id="PTHR32552:SF81">
    <property type="entry name" value="TONB-DEPENDENT OUTER MEMBRANE RECEPTOR"/>
    <property type="match status" value="1"/>
</dbReference>
<evidence type="ECO:0000313" key="16">
    <source>
        <dbReference type="EMBL" id="SEA90534.1"/>
    </source>
</evidence>
<evidence type="ECO:0000256" key="7">
    <source>
        <dbReference type="ARBA" id="ARBA00023065"/>
    </source>
</evidence>
<dbReference type="OrthoDB" id="7313036at2"/>
<dbReference type="Pfam" id="PF07715">
    <property type="entry name" value="Plug"/>
    <property type="match status" value="1"/>
</dbReference>
<dbReference type="AlphaFoldDB" id="A0A1H4EZT2"/>
<dbReference type="EMBL" id="FNQM01000017">
    <property type="protein sequence ID" value="SEA90534.1"/>
    <property type="molecule type" value="Genomic_DNA"/>
</dbReference>
<dbReference type="PANTHER" id="PTHR32552">
    <property type="entry name" value="FERRICHROME IRON RECEPTOR-RELATED"/>
    <property type="match status" value="1"/>
</dbReference>
<feature type="signal peptide" evidence="13">
    <location>
        <begin position="1"/>
        <end position="24"/>
    </location>
</feature>
<accession>A0A1H4EZT2</accession>
<name>A0A1H4EZT2_9RHOB</name>
<dbReference type="RefSeq" id="WP_093255609.1">
    <property type="nucleotide sequence ID" value="NZ_FNQM01000017.1"/>
</dbReference>
<sequence length="710" mass="76716">MRLRPSCLALSATAVALSAPLARAQDNGALVLAPIVVTGELQRRTLFDTPTSVAIATGEDLERRGERDVYGLIERTPNVTASNGRQGFAIRGIDQRGVGGGGAGQTISVQVDGVALPGNQSTFFGPYSTWDLEQVEVLRGPQSTQQGRNALAGAIVIRSKDPTFEQEFKARGELGSRATRRASVAANVPLIDETLALRVSGDAFRTDGWVENPTLGIDDYDAQEMRTLRAKLRFDPTEDVSAVLSYSRSDNSGGEDSISAAEFPGQRLNFSNRRAEEGSTIDIFGLRATWDVTDRLTLEAETSYLQDDYVRSEDFDGGPQDLGFTSRDGDLSAFEQDLRLRFDFEALSGVVGAFYTSTDSEIPPIATFDASVVGPIPPGLVTVERRNTFGAEVENFALFGEVDVPLDALAPGLTLTAGARYDVEEVTVISRENVRTTPPVAFLPPEFQALIPPDSDFRTTEDFTAFLPKLGLTYDWTEDLATSFTVQRGYRSGGAALNNFTGVVSVFDPEYTWNYELAVRAALMGGRVRVAANAFYTDWEDQQVEVSGPSGNILDVDTVNAGTSRLFGGELSMDADVSDGLTVFGSLGYIETEFTDFRSGGVDFTGNEFPNAPRFTGAAGAAYDFRNGFRLAADVSYTAEEFSTTANRPGETTDSRFLVNAQLSYGEGPVTGTLYVRNLLDEDYATSRFDSGVVRAGEPLTVGAFVDVRF</sequence>
<keyword evidence="8 12" id="KW-0798">TonB box</keyword>
<keyword evidence="5 11" id="KW-0812">Transmembrane</keyword>
<keyword evidence="17" id="KW-1185">Reference proteome</keyword>
<reference evidence="16 17" key="1">
    <citation type="submission" date="2016-10" db="EMBL/GenBank/DDBJ databases">
        <authorList>
            <person name="de Groot N.N."/>
        </authorList>
    </citation>
    <scope>NUCLEOTIDE SEQUENCE [LARGE SCALE GENOMIC DNA]</scope>
    <source>
        <strain evidence="16 17">DSM 15345</strain>
    </source>
</reference>
<dbReference type="GO" id="GO:0009279">
    <property type="term" value="C:cell outer membrane"/>
    <property type="evidence" value="ECO:0007669"/>
    <property type="project" value="UniProtKB-SubCell"/>
</dbReference>
<evidence type="ECO:0000256" key="6">
    <source>
        <dbReference type="ARBA" id="ARBA00023004"/>
    </source>
</evidence>
<evidence type="ECO:0000256" key="11">
    <source>
        <dbReference type="PROSITE-ProRule" id="PRU01360"/>
    </source>
</evidence>
<dbReference type="CDD" id="cd01347">
    <property type="entry name" value="ligand_gated_channel"/>
    <property type="match status" value="1"/>
</dbReference>
<gene>
    <name evidence="16" type="ORF">SAMN05444370_11732</name>
</gene>
<evidence type="ECO:0000256" key="13">
    <source>
        <dbReference type="SAM" id="SignalP"/>
    </source>
</evidence>
<proteinExistence type="inferred from homology"/>
<keyword evidence="16" id="KW-0675">Receptor</keyword>
<protein>
    <submittedName>
        <fullName evidence="16">Outer membrane receptor proteins, mostly Fe transport</fullName>
    </submittedName>
</protein>
<feature type="chain" id="PRO_5011679400" evidence="13">
    <location>
        <begin position="25"/>
        <end position="710"/>
    </location>
</feature>
<dbReference type="InterPro" id="IPR039426">
    <property type="entry name" value="TonB-dep_rcpt-like"/>
</dbReference>
<keyword evidence="13" id="KW-0732">Signal</keyword>
<evidence type="ECO:0000313" key="17">
    <source>
        <dbReference type="Proteomes" id="UP000198703"/>
    </source>
</evidence>
<keyword evidence="4" id="KW-0410">Iron transport</keyword>
<evidence type="ECO:0000256" key="2">
    <source>
        <dbReference type="ARBA" id="ARBA00022448"/>
    </source>
</evidence>
<evidence type="ECO:0000256" key="12">
    <source>
        <dbReference type="RuleBase" id="RU003357"/>
    </source>
</evidence>
<keyword evidence="3 11" id="KW-1134">Transmembrane beta strand</keyword>
<evidence type="ECO:0000256" key="3">
    <source>
        <dbReference type="ARBA" id="ARBA00022452"/>
    </source>
</evidence>